<dbReference type="InterPro" id="IPR027417">
    <property type="entry name" value="P-loop_NTPase"/>
</dbReference>
<accession>A0A4S4LIB0</accession>
<name>A0A4S4LIB0_9AGAM</name>
<comment type="caution">
    <text evidence="1">The sequence shown here is derived from an EMBL/GenBank/DDBJ whole genome shotgun (WGS) entry which is preliminary data.</text>
</comment>
<evidence type="ECO:0000313" key="2">
    <source>
        <dbReference type="Proteomes" id="UP000308199"/>
    </source>
</evidence>
<dbReference type="EMBL" id="SGPK01000021">
    <property type="protein sequence ID" value="THH11048.1"/>
    <property type="molecule type" value="Genomic_DNA"/>
</dbReference>
<organism evidence="1 2">
    <name type="scientific">Phellinidium pouzarii</name>
    <dbReference type="NCBI Taxonomy" id="167371"/>
    <lineage>
        <taxon>Eukaryota</taxon>
        <taxon>Fungi</taxon>
        <taxon>Dikarya</taxon>
        <taxon>Basidiomycota</taxon>
        <taxon>Agaricomycotina</taxon>
        <taxon>Agaricomycetes</taxon>
        <taxon>Hymenochaetales</taxon>
        <taxon>Hymenochaetaceae</taxon>
        <taxon>Phellinidium</taxon>
    </lineage>
</organism>
<evidence type="ECO:0008006" key="3">
    <source>
        <dbReference type="Google" id="ProtNLM"/>
    </source>
</evidence>
<dbReference type="Gene3D" id="3.40.50.300">
    <property type="entry name" value="P-loop containing nucleotide triphosphate hydrolases"/>
    <property type="match status" value="1"/>
</dbReference>
<sequence>MKGEILFDGRPLPSYKLADIRRATAILHQDHPVYPFPLRENIMIGQPERERTEKEKRRLCRAVPSGLEIG</sequence>
<dbReference type="SUPFAM" id="SSF52540">
    <property type="entry name" value="P-loop containing nucleoside triphosphate hydrolases"/>
    <property type="match status" value="1"/>
</dbReference>
<protein>
    <recommendedName>
        <fullName evidence="3">ABC transporter domain-containing protein</fullName>
    </recommendedName>
</protein>
<evidence type="ECO:0000313" key="1">
    <source>
        <dbReference type="EMBL" id="THH11048.1"/>
    </source>
</evidence>
<keyword evidence="2" id="KW-1185">Reference proteome</keyword>
<dbReference type="Proteomes" id="UP000308199">
    <property type="component" value="Unassembled WGS sequence"/>
</dbReference>
<dbReference type="AlphaFoldDB" id="A0A4S4LIB0"/>
<proteinExistence type="predicted"/>
<reference evidence="1 2" key="1">
    <citation type="submission" date="2019-02" db="EMBL/GenBank/DDBJ databases">
        <title>Genome sequencing of the rare red list fungi Phellinidium pouzarii.</title>
        <authorList>
            <person name="Buettner E."/>
            <person name="Kellner H."/>
        </authorList>
    </citation>
    <scope>NUCLEOTIDE SEQUENCE [LARGE SCALE GENOMIC DNA]</scope>
    <source>
        <strain evidence="1 2">DSM 108285</strain>
    </source>
</reference>
<gene>
    <name evidence="1" type="ORF">EW145_g899</name>
</gene>